<proteinExistence type="predicted"/>
<dbReference type="RefSeq" id="WP_135271584.1">
    <property type="nucleotide sequence ID" value="NZ_SRIB01000012.1"/>
</dbReference>
<dbReference type="OrthoDB" id="2071505at2"/>
<gene>
    <name evidence="2" type="ORF">E4100_08305</name>
</gene>
<accession>A0A4Z0D3Z5</accession>
<dbReference type="AlphaFoldDB" id="A0A4Z0D3Z5"/>
<evidence type="ECO:0000313" key="3">
    <source>
        <dbReference type="Proteomes" id="UP000298381"/>
    </source>
</evidence>
<feature type="signal peptide" evidence="1">
    <location>
        <begin position="1"/>
        <end position="22"/>
    </location>
</feature>
<keyword evidence="1" id="KW-0732">Signal</keyword>
<comment type="caution">
    <text evidence="2">The sequence shown here is derived from an EMBL/GenBank/DDBJ whole genome shotgun (WGS) entry which is preliminary data.</text>
</comment>
<evidence type="ECO:0008006" key="4">
    <source>
        <dbReference type="Google" id="ProtNLM"/>
    </source>
</evidence>
<dbReference type="PROSITE" id="PS51257">
    <property type="entry name" value="PROKAR_LIPOPROTEIN"/>
    <property type="match status" value="1"/>
</dbReference>
<evidence type="ECO:0000313" key="2">
    <source>
        <dbReference type="EMBL" id="TFZ39486.1"/>
    </source>
</evidence>
<feature type="chain" id="PRO_5039322382" description="DUF3887 domain-containing protein" evidence="1">
    <location>
        <begin position="23"/>
        <end position="144"/>
    </location>
</feature>
<organism evidence="2 3">
    <name type="scientific">Soehngenia longivitae</name>
    <dbReference type="NCBI Taxonomy" id="2562294"/>
    <lineage>
        <taxon>Bacteria</taxon>
        <taxon>Bacillati</taxon>
        <taxon>Bacillota</taxon>
        <taxon>Tissierellia</taxon>
        <taxon>Tissierellales</taxon>
        <taxon>Tissierellaceae</taxon>
        <taxon>Soehngenia</taxon>
    </lineage>
</organism>
<protein>
    <recommendedName>
        <fullName evidence="4">DUF3887 domain-containing protein</fullName>
    </recommendedName>
</protein>
<dbReference type="Proteomes" id="UP000298381">
    <property type="component" value="Unassembled WGS sequence"/>
</dbReference>
<keyword evidence="3" id="KW-1185">Reference proteome</keyword>
<evidence type="ECO:0000256" key="1">
    <source>
        <dbReference type="SAM" id="SignalP"/>
    </source>
</evidence>
<name>A0A4Z0D3Z5_9FIRM</name>
<dbReference type="EMBL" id="SRIB01000012">
    <property type="protein sequence ID" value="TFZ39486.1"/>
    <property type="molecule type" value="Genomic_DNA"/>
</dbReference>
<reference evidence="2 3" key="1">
    <citation type="submission" date="2019-03" db="EMBL/GenBank/DDBJ databases">
        <title>Draft genome sequence data and analysis of a Fermenting Bacterium, Soehngenia longevitae strain 1933PT, isolated from petroleum reservoir in Azerbaijan.</title>
        <authorList>
            <person name="Grouzdev D.S."/>
            <person name="Bidzhieva S.K."/>
            <person name="Sokolova D.S."/>
            <person name="Tourova T.P."/>
            <person name="Poltaraus A.B."/>
            <person name="Nazina T.N."/>
        </authorList>
    </citation>
    <scope>NUCLEOTIDE SEQUENCE [LARGE SCALE GENOMIC DNA]</scope>
    <source>
        <strain evidence="2 3">1933P</strain>
    </source>
</reference>
<sequence length="144" mass="16063">MTKLKNFLIATCLICLCVGLSACNNSESDSDISELSPADITEAFFSAFESSDYETMKSYCTESCIEDYFHGDNVFGMIWAKAVNIEKEPVVSEYQENKVFILVSVEMETAKTSALYPESETSFFVVLEEVEEDSFLIDGFVTGL</sequence>